<comment type="similarity">
    <text evidence="2 14 15">Belongs to the TonB-dependent receptor family.</text>
</comment>
<keyword evidence="9" id="KW-0406">Ion transport</keyword>
<feature type="chain" id="PRO_5020514898" evidence="16">
    <location>
        <begin position="31"/>
        <end position="818"/>
    </location>
</feature>
<dbReference type="Gene3D" id="2.170.130.10">
    <property type="entry name" value="TonB-dependent receptor, plug domain"/>
    <property type="match status" value="1"/>
</dbReference>
<dbReference type="InterPro" id="IPR000531">
    <property type="entry name" value="Beta-barrel_TonB"/>
</dbReference>
<dbReference type="InterPro" id="IPR012910">
    <property type="entry name" value="Plug_dom"/>
</dbReference>
<keyword evidence="6 14" id="KW-0812">Transmembrane</keyword>
<gene>
    <name evidence="19" type="ORF">B0I21_105421</name>
</gene>
<dbReference type="AlphaFoldDB" id="A0A4R7D191"/>
<protein>
    <submittedName>
        <fullName evidence="19">Iron complex outermembrane receptor protein</fullName>
    </submittedName>
</protein>
<feature type="domain" description="TonB-dependent receptor-like beta-barrel" evidence="17">
    <location>
        <begin position="323"/>
        <end position="787"/>
    </location>
</feature>
<evidence type="ECO:0000256" key="11">
    <source>
        <dbReference type="ARBA" id="ARBA00023136"/>
    </source>
</evidence>
<evidence type="ECO:0000256" key="7">
    <source>
        <dbReference type="ARBA" id="ARBA00022729"/>
    </source>
</evidence>
<evidence type="ECO:0000256" key="5">
    <source>
        <dbReference type="ARBA" id="ARBA00022496"/>
    </source>
</evidence>
<dbReference type="NCBIfam" id="TIGR01783">
    <property type="entry name" value="TonB-siderophor"/>
    <property type="match status" value="1"/>
</dbReference>
<keyword evidence="11 14" id="KW-0472">Membrane</keyword>
<evidence type="ECO:0000256" key="14">
    <source>
        <dbReference type="PROSITE-ProRule" id="PRU01360"/>
    </source>
</evidence>
<proteinExistence type="inferred from homology"/>
<evidence type="ECO:0000256" key="13">
    <source>
        <dbReference type="ARBA" id="ARBA00023237"/>
    </source>
</evidence>
<dbReference type="GO" id="GO:0009279">
    <property type="term" value="C:cell outer membrane"/>
    <property type="evidence" value="ECO:0007669"/>
    <property type="project" value="UniProtKB-SubCell"/>
</dbReference>
<name>A0A4R7D191_9SPHI</name>
<dbReference type="GO" id="GO:0015891">
    <property type="term" value="P:siderophore transport"/>
    <property type="evidence" value="ECO:0007669"/>
    <property type="project" value="InterPro"/>
</dbReference>
<dbReference type="Pfam" id="PF07715">
    <property type="entry name" value="Plug"/>
    <property type="match status" value="1"/>
</dbReference>
<sequence length="818" mass="92214">MCKCFIKKFSALNPLFFFILTLFLTPPLEAQEVKPSRQGMVQDTQGNALSGITILLDGHASLQTASDGKFTLPNGLKLPVKATFRGLGFKTGVRLIDLHQWQGPDPFIMVLAQEAKQVDEVLVTGRRNNSYLINNTELGGKFSGSLKDLPQSVSVVSSELMEDKQAFVITDMVPDLAGVNQASAYDDVTIRGFNSGYMSGMRLVNGMRSAYGYGTSFWRTPLTANLESIEILKGPGASLFGDITPGGTINLVTKKPREEKHASINFSAGSFETYRTTLDVGAALDTTSRVLYRLNIGYEHARTFRDQNQRKSVLLAPSFTFRPVDGTQLDVDLTYDNFDGYLDRGLGIRGNDFYGQSRSFNVNQPTDFLKTSFLTMAARLSQRLSPYVSLHVHYMKSIYTEKLNEFRTLNTFADPPANTIMNMRFQSKQARDYTDNVVSYLRYSLKRRHLQQEIVVGADYARYAGDADNLLREARSSIVNGREVPLTIDLENTNRNIIDVANYVWRPQAEFPFLNPYKSLGLYVQDQITVGERMRFILGLRHEYYRSSSADLQNTFETSQHVWLPRFGFTYTFNEQVNYFASYSQGYVPVGADFIYNYQRYGAAQAFKPEQSFQVETGFKTGFFGNQLQTELSLFHIGRKNMLIPTGELADTGLPVYRQSGEVLSRGIELDFRGQVTPEFQVMANYTFNQTRVVSSSLIGEEGQPLGNAPENMGGIWLKYMFPKNVVKGLGCGAGLYYVGERRMDNAARTDENAVHIWDMWPAYSTVNTAVYYHINGLKIALNINNVFDRYYYIGGFDYTRGFVGTPRNIMLSFGYSL</sequence>
<evidence type="ECO:0000256" key="4">
    <source>
        <dbReference type="ARBA" id="ARBA00022452"/>
    </source>
</evidence>
<dbReference type="RefSeq" id="WP_133640751.1">
    <property type="nucleotide sequence ID" value="NZ_SNZV01000005.1"/>
</dbReference>
<evidence type="ECO:0000259" key="18">
    <source>
        <dbReference type="Pfam" id="PF07715"/>
    </source>
</evidence>
<evidence type="ECO:0000256" key="10">
    <source>
        <dbReference type="ARBA" id="ARBA00023077"/>
    </source>
</evidence>
<dbReference type="EMBL" id="SNZV01000005">
    <property type="protein sequence ID" value="TDS13285.1"/>
    <property type="molecule type" value="Genomic_DNA"/>
</dbReference>
<dbReference type="InterPro" id="IPR010105">
    <property type="entry name" value="TonB_sidphr_rcpt"/>
</dbReference>
<dbReference type="OrthoDB" id="9775095at2"/>
<comment type="subcellular location">
    <subcellularLocation>
        <location evidence="1 14">Cell outer membrane</location>
        <topology evidence="1 14">Multi-pass membrane protein</topology>
    </subcellularLocation>
</comment>
<keyword evidence="10 15" id="KW-0798">TonB box</keyword>
<evidence type="ECO:0000256" key="6">
    <source>
        <dbReference type="ARBA" id="ARBA00022692"/>
    </source>
</evidence>
<evidence type="ECO:0000313" key="20">
    <source>
        <dbReference type="Proteomes" id="UP000294752"/>
    </source>
</evidence>
<dbReference type="GO" id="GO:0015344">
    <property type="term" value="F:siderophore uptake transmembrane transporter activity"/>
    <property type="evidence" value="ECO:0007669"/>
    <property type="project" value="TreeGrafter"/>
</dbReference>
<evidence type="ECO:0000256" key="2">
    <source>
        <dbReference type="ARBA" id="ARBA00009810"/>
    </source>
</evidence>
<keyword evidence="7 16" id="KW-0732">Signal</keyword>
<dbReference type="InterPro" id="IPR036942">
    <property type="entry name" value="Beta-barrel_TonB_sf"/>
</dbReference>
<dbReference type="PANTHER" id="PTHR32552">
    <property type="entry name" value="FERRICHROME IRON RECEPTOR-RELATED"/>
    <property type="match status" value="1"/>
</dbReference>
<evidence type="ECO:0000256" key="3">
    <source>
        <dbReference type="ARBA" id="ARBA00022448"/>
    </source>
</evidence>
<organism evidence="19 20">
    <name type="scientific">Sphingobacterium paludis</name>
    <dbReference type="NCBI Taxonomy" id="1476465"/>
    <lineage>
        <taxon>Bacteria</taxon>
        <taxon>Pseudomonadati</taxon>
        <taxon>Bacteroidota</taxon>
        <taxon>Sphingobacteriia</taxon>
        <taxon>Sphingobacteriales</taxon>
        <taxon>Sphingobacteriaceae</taxon>
        <taxon>Sphingobacterium</taxon>
    </lineage>
</organism>
<evidence type="ECO:0000256" key="15">
    <source>
        <dbReference type="RuleBase" id="RU003357"/>
    </source>
</evidence>
<comment type="caution">
    <text evidence="19">The sequence shown here is derived from an EMBL/GenBank/DDBJ whole genome shotgun (WGS) entry which is preliminary data.</text>
</comment>
<dbReference type="Proteomes" id="UP000294752">
    <property type="component" value="Unassembled WGS sequence"/>
</dbReference>
<dbReference type="PANTHER" id="PTHR32552:SF68">
    <property type="entry name" value="FERRICHROME OUTER MEMBRANE TRANSPORTER_PHAGE RECEPTOR"/>
    <property type="match status" value="1"/>
</dbReference>
<dbReference type="CDD" id="cd01347">
    <property type="entry name" value="ligand_gated_channel"/>
    <property type="match status" value="1"/>
</dbReference>
<feature type="signal peptide" evidence="16">
    <location>
        <begin position="1"/>
        <end position="30"/>
    </location>
</feature>
<reference evidence="19 20" key="1">
    <citation type="submission" date="2019-03" db="EMBL/GenBank/DDBJ databases">
        <title>Genomic Encyclopedia of Type Strains, Phase III (KMG-III): the genomes of soil and plant-associated and newly described type strains.</title>
        <authorList>
            <person name="Whitman W."/>
        </authorList>
    </citation>
    <scope>NUCLEOTIDE SEQUENCE [LARGE SCALE GENOMIC DNA]</scope>
    <source>
        <strain evidence="19 20">CGMCC 1.12801</strain>
    </source>
</reference>
<keyword evidence="20" id="KW-1185">Reference proteome</keyword>
<accession>A0A4R7D191</accession>
<keyword evidence="13 14" id="KW-0998">Cell outer membrane</keyword>
<dbReference type="PROSITE" id="PS52016">
    <property type="entry name" value="TONB_DEPENDENT_REC_3"/>
    <property type="match status" value="1"/>
</dbReference>
<keyword evidence="3 14" id="KW-0813">Transport</keyword>
<dbReference type="Pfam" id="PF00593">
    <property type="entry name" value="TonB_dep_Rec_b-barrel"/>
    <property type="match status" value="1"/>
</dbReference>
<keyword evidence="8" id="KW-0408">Iron</keyword>
<dbReference type="InterPro" id="IPR039426">
    <property type="entry name" value="TonB-dep_rcpt-like"/>
</dbReference>
<evidence type="ECO:0000256" key="12">
    <source>
        <dbReference type="ARBA" id="ARBA00023170"/>
    </source>
</evidence>
<evidence type="ECO:0000259" key="17">
    <source>
        <dbReference type="Pfam" id="PF00593"/>
    </source>
</evidence>
<keyword evidence="12 19" id="KW-0675">Receptor</keyword>
<keyword evidence="5" id="KW-0410">Iron transport</keyword>
<dbReference type="GO" id="GO:0038023">
    <property type="term" value="F:signaling receptor activity"/>
    <property type="evidence" value="ECO:0007669"/>
    <property type="project" value="InterPro"/>
</dbReference>
<evidence type="ECO:0000256" key="1">
    <source>
        <dbReference type="ARBA" id="ARBA00004571"/>
    </source>
</evidence>
<evidence type="ECO:0000256" key="8">
    <source>
        <dbReference type="ARBA" id="ARBA00023004"/>
    </source>
</evidence>
<keyword evidence="4 14" id="KW-1134">Transmembrane beta strand</keyword>
<evidence type="ECO:0000256" key="16">
    <source>
        <dbReference type="SAM" id="SignalP"/>
    </source>
</evidence>
<dbReference type="SUPFAM" id="SSF56935">
    <property type="entry name" value="Porins"/>
    <property type="match status" value="1"/>
</dbReference>
<evidence type="ECO:0000313" key="19">
    <source>
        <dbReference type="EMBL" id="TDS13285.1"/>
    </source>
</evidence>
<dbReference type="Gene3D" id="2.40.170.20">
    <property type="entry name" value="TonB-dependent receptor, beta-barrel domain"/>
    <property type="match status" value="1"/>
</dbReference>
<feature type="domain" description="TonB-dependent receptor plug" evidence="18">
    <location>
        <begin position="146"/>
        <end position="248"/>
    </location>
</feature>
<evidence type="ECO:0000256" key="9">
    <source>
        <dbReference type="ARBA" id="ARBA00023065"/>
    </source>
</evidence>
<dbReference type="InterPro" id="IPR037066">
    <property type="entry name" value="Plug_dom_sf"/>
</dbReference>